<organism evidence="3 4">
    <name type="scientific">Blyttiomyces helicus</name>
    <dbReference type="NCBI Taxonomy" id="388810"/>
    <lineage>
        <taxon>Eukaryota</taxon>
        <taxon>Fungi</taxon>
        <taxon>Fungi incertae sedis</taxon>
        <taxon>Chytridiomycota</taxon>
        <taxon>Chytridiomycota incertae sedis</taxon>
        <taxon>Chytridiomycetes</taxon>
        <taxon>Chytridiomycetes incertae sedis</taxon>
        <taxon>Blyttiomyces</taxon>
    </lineage>
</organism>
<dbReference type="Pfam" id="PF07452">
    <property type="entry name" value="CHRD"/>
    <property type="match status" value="1"/>
</dbReference>
<keyword evidence="4" id="KW-1185">Reference proteome</keyword>
<dbReference type="AlphaFoldDB" id="A0A4P9W816"/>
<dbReference type="SMART" id="SM00754">
    <property type="entry name" value="CHRD"/>
    <property type="match status" value="1"/>
</dbReference>
<dbReference type="InterPro" id="IPR010895">
    <property type="entry name" value="CHRD"/>
</dbReference>
<gene>
    <name evidence="3" type="ORF">BDK51DRAFT_39292</name>
</gene>
<evidence type="ECO:0000313" key="4">
    <source>
        <dbReference type="Proteomes" id="UP000269721"/>
    </source>
</evidence>
<accession>A0A4P9W816</accession>
<feature type="domain" description="CHRD" evidence="2">
    <location>
        <begin position="77"/>
        <end position="203"/>
    </location>
</feature>
<protein>
    <submittedName>
        <fullName evidence="3">CHRD domain-containing protein</fullName>
    </submittedName>
</protein>
<feature type="signal peptide" evidence="1">
    <location>
        <begin position="1"/>
        <end position="20"/>
    </location>
</feature>
<sequence>MSPLIALLATISALATATVASPDYSQPLANFYSPPSTQYGYGNQPPSYGQNYDQNYGQGSDANNYDIYTAIMCGAKEVPFIVLTDKFNTPASAPLLFSGEPDFGQGIAFYDTSRRSIQVSVSYFSVGTVTKAHIHGPADIHHNASVLFPLIPADTTTDVNPIRNTAEIILTQEDENNLRRGLLYLNLHNAAHPEGAIRGQLHCISGSCLKDANSNYGWGDVCRTNIVGGWESGTY</sequence>
<evidence type="ECO:0000313" key="3">
    <source>
        <dbReference type="EMBL" id="RKO88242.1"/>
    </source>
</evidence>
<feature type="chain" id="PRO_5020557871" evidence="1">
    <location>
        <begin position="21"/>
        <end position="235"/>
    </location>
</feature>
<keyword evidence="1" id="KW-0732">Signal</keyword>
<dbReference type="Proteomes" id="UP000269721">
    <property type="component" value="Unassembled WGS sequence"/>
</dbReference>
<proteinExistence type="predicted"/>
<name>A0A4P9W816_9FUNG</name>
<dbReference type="OrthoDB" id="2139661at2759"/>
<reference evidence="4" key="1">
    <citation type="journal article" date="2018" name="Nat. Microbiol.">
        <title>Leveraging single-cell genomics to expand the fungal tree of life.</title>
        <authorList>
            <person name="Ahrendt S.R."/>
            <person name="Quandt C.A."/>
            <person name="Ciobanu D."/>
            <person name="Clum A."/>
            <person name="Salamov A."/>
            <person name="Andreopoulos B."/>
            <person name="Cheng J.F."/>
            <person name="Woyke T."/>
            <person name="Pelin A."/>
            <person name="Henrissat B."/>
            <person name="Reynolds N.K."/>
            <person name="Benny G.L."/>
            <person name="Smith M.E."/>
            <person name="James T.Y."/>
            <person name="Grigoriev I.V."/>
        </authorList>
    </citation>
    <scope>NUCLEOTIDE SEQUENCE [LARGE SCALE GENOMIC DNA]</scope>
</reference>
<evidence type="ECO:0000259" key="2">
    <source>
        <dbReference type="SMART" id="SM00754"/>
    </source>
</evidence>
<dbReference type="EMBL" id="KZ996844">
    <property type="protein sequence ID" value="RKO88242.1"/>
    <property type="molecule type" value="Genomic_DNA"/>
</dbReference>
<evidence type="ECO:0000256" key="1">
    <source>
        <dbReference type="SAM" id="SignalP"/>
    </source>
</evidence>